<accession>A0A8B6GH74</accession>
<comment type="caution">
    <text evidence="3">The sequence shown here is derived from an EMBL/GenBank/DDBJ whole genome shotgun (WGS) entry which is preliminary data.</text>
</comment>
<keyword evidence="2" id="KW-0472">Membrane</keyword>
<gene>
    <name evidence="3" type="ORF">MGAL_10B052465</name>
</gene>
<feature type="region of interest" description="Disordered" evidence="1">
    <location>
        <begin position="102"/>
        <end position="121"/>
    </location>
</feature>
<keyword evidence="4" id="KW-1185">Reference proteome</keyword>
<keyword evidence="2" id="KW-0812">Transmembrane</keyword>
<name>A0A8B6GH74_MYTGA</name>
<evidence type="ECO:0000256" key="1">
    <source>
        <dbReference type="SAM" id="MobiDB-lite"/>
    </source>
</evidence>
<dbReference type="AlphaFoldDB" id="A0A8B6GH74"/>
<proteinExistence type="predicted"/>
<evidence type="ECO:0000313" key="3">
    <source>
        <dbReference type="EMBL" id="VDI63679.1"/>
    </source>
</evidence>
<dbReference type="Proteomes" id="UP000596742">
    <property type="component" value="Unassembled WGS sequence"/>
</dbReference>
<evidence type="ECO:0000313" key="4">
    <source>
        <dbReference type="Proteomes" id="UP000596742"/>
    </source>
</evidence>
<dbReference type="OrthoDB" id="6191661at2759"/>
<protein>
    <submittedName>
        <fullName evidence="3">Uncharacterized protein</fullName>
    </submittedName>
</protein>
<dbReference type="EMBL" id="UYJE01008409">
    <property type="protein sequence ID" value="VDI63679.1"/>
    <property type="molecule type" value="Genomic_DNA"/>
</dbReference>
<feature type="transmembrane region" description="Helical" evidence="2">
    <location>
        <begin position="18"/>
        <end position="40"/>
    </location>
</feature>
<evidence type="ECO:0000256" key="2">
    <source>
        <dbReference type="SAM" id="Phobius"/>
    </source>
</evidence>
<sequence>MQVQTEKADFQGLLSREIIVYLTLSVLVLIFGICLCFIFYKYKTVNTKKKATITQAQNPSTTQNSHNIEMEERLYDIIDDADLIEVQQLKDNQMSPDYLDAISGSNSTGSGEGKHVENTDNNFESLSTDQIKMLVNKVICSSLNKRESTSSSGEEHQDTKQDYLNPYQSVINTSPPNIREYLTLTTVHNKTGSSGIDNNLGSLSKNENILHRPIDLEEIGLHRPYEYENSSI</sequence>
<organism evidence="3 4">
    <name type="scientific">Mytilus galloprovincialis</name>
    <name type="common">Mediterranean mussel</name>
    <dbReference type="NCBI Taxonomy" id="29158"/>
    <lineage>
        <taxon>Eukaryota</taxon>
        <taxon>Metazoa</taxon>
        <taxon>Spiralia</taxon>
        <taxon>Lophotrochozoa</taxon>
        <taxon>Mollusca</taxon>
        <taxon>Bivalvia</taxon>
        <taxon>Autobranchia</taxon>
        <taxon>Pteriomorphia</taxon>
        <taxon>Mytilida</taxon>
        <taxon>Mytiloidea</taxon>
        <taxon>Mytilidae</taxon>
        <taxon>Mytilinae</taxon>
        <taxon>Mytilus</taxon>
    </lineage>
</organism>
<keyword evidence="2" id="KW-1133">Transmembrane helix</keyword>
<reference evidence="3" key="1">
    <citation type="submission" date="2018-11" db="EMBL/GenBank/DDBJ databases">
        <authorList>
            <person name="Alioto T."/>
            <person name="Alioto T."/>
        </authorList>
    </citation>
    <scope>NUCLEOTIDE SEQUENCE</scope>
</reference>